<evidence type="ECO:0000256" key="10">
    <source>
        <dbReference type="RuleBase" id="RU000461"/>
    </source>
</evidence>
<evidence type="ECO:0000256" key="8">
    <source>
        <dbReference type="ARBA" id="ARBA00023033"/>
    </source>
</evidence>
<dbReference type="GO" id="GO:0020037">
    <property type="term" value="F:heme binding"/>
    <property type="evidence" value="ECO:0007669"/>
    <property type="project" value="InterPro"/>
</dbReference>
<sequence length="487" mass="54764">MSTLCLYRLALIPYHSWVTHSNWTLHDLGSHILRGERYMVGNIIYTRQLGIDIIIINSETIARELLNKRSAIYSDRPVIRTNELAGMAFNTALLPYGETLQRHRTIYHQVLRAEASASYHEMYTRQASELVIDLLDASADPHNLTHTCDRYPACLITAVTYGHIARRDGDPVLGRLHELANIINRVITAEKAALFTAFPFLEKLPAWCFSGDYALLERSRELCQQLLNEPFNEVKEQMAAGTASQSLVADFLSQADDDADEHMMKAIALTASLAGSESTAATIHTFILAMVLYPDVQARARAELNQVVKHDKIPSLHDRDSLPYLEAVLREVLRWSPVVPLGLPHATSEDDVYDGYFIPKGTVIMVNQWALSRDEDEFPDASRFDPNHHLTVDGQLKDRHTGNLFVFGFGRRICPGRWFAMDALWIGMAAILSVLRIDHAGDLNGKRIEVRPEFTAGVSVRPQDFACSFESINAAREGQLRAMINLK</sequence>
<dbReference type="Pfam" id="PF00067">
    <property type="entry name" value="p450"/>
    <property type="match status" value="1"/>
</dbReference>
<comment type="similarity">
    <text evidence="3 10">Belongs to the cytochrome P450 family.</text>
</comment>
<dbReference type="OrthoDB" id="1103324at2759"/>
<dbReference type="GO" id="GO:0005506">
    <property type="term" value="F:iron ion binding"/>
    <property type="evidence" value="ECO:0007669"/>
    <property type="project" value="InterPro"/>
</dbReference>
<gene>
    <name evidence="11" type="ORF">K503DRAFT_867363</name>
</gene>
<accession>A0A1B7MW02</accession>
<evidence type="ECO:0000256" key="2">
    <source>
        <dbReference type="ARBA" id="ARBA00005179"/>
    </source>
</evidence>
<dbReference type="InterPro" id="IPR002401">
    <property type="entry name" value="Cyt_P450_E_grp-I"/>
</dbReference>
<dbReference type="InterPro" id="IPR017972">
    <property type="entry name" value="Cyt_P450_CS"/>
</dbReference>
<evidence type="ECO:0000256" key="4">
    <source>
        <dbReference type="ARBA" id="ARBA00022617"/>
    </source>
</evidence>
<dbReference type="InterPro" id="IPR050364">
    <property type="entry name" value="Cytochrome_P450_fung"/>
</dbReference>
<keyword evidence="8 10" id="KW-0503">Monooxygenase</keyword>
<keyword evidence="5 9" id="KW-0479">Metal-binding</keyword>
<evidence type="ECO:0000313" key="11">
    <source>
        <dbReference type="EMBL" id="OAX36757.1"/>
    </source>
</evidence>
<comment type="pathway">
    <text evidence="2">Secondary metabolite biosynthesis.</text>
</comment>
<keyword evidence="12" id="KW-1185">Reference proteome</keyword>
<dbReference type="CDD" id="cd11065">
    <property type="entry name" value="CYP64-like"/>
    <property type="match status" value="1"/>
</dbReference>
<keyword evidence="4 9" id="KW-0349">Heme</keyword>
<dbReference type="GO" id="GO:0004497">
    <property type="term" value="F:monooxygenase activity"/>
    <property type="evidence" value="ECO:0007669"/>
    <property type="project" value="UniProtKB-KW"/>
</dbReference>
<dbReference type="PRINTS" id="PR00463">
    <property type="entry name" value="EP450I"/>
</dbReference>
<reference evidence="11 12" key="1">
    <citation type="submission" date="2016-06" db="EMBL/GenBank/DDBJ databases">
        <title>Comparative genomics of the ectomycorrhizal sister species Rhizopogon vinicolor and Rhizopogon vesiculosus (Basidiomycota: Boletales) reveals a divergence of the mating type B locus.</title>
        <authorList>
            <consortium name="DOE Joint Genome Institute"/>
            <person name="Mujic A.B."/>
            <person name="Kuo A."/>
            <person name="Tritt A."/>
            <person name="Lipzen A."/>
            <person name="Chen C."/>
            <person name="Johnson J."/>
            <person name="Sharma A."/>
            <person name="Barry K."/>
            <person name="Grigoriev I.V."/>
            <person name="Spatafora J.W."/>
        </authorList>
    </citation>
    <scope>NUCLEOTIDE SEQUENCE [LARGE SCALE GENOMIC DNA]</scope>
    <source>
        <strain evidence="11 12">AM-OR11-026</strain>
    </source>
</reference>
<proteinExistence type="inferred from homology"/>
<evidence type="ECO:0000256" key="6">
    <source>
        <dbReference type="ARBA" id="ARBA00023002"/>
    </source>
</evidence>
<name>A0A1B7MW02_9AGAM</name>
<organism evidence="11 12">
    <name type="scientific">Rhizopogon vinicolor AM-OR11-026</name>
    <dbReference type="NCBI Taxonomy" id="1314800"/>
    <lineage>
        <taxon>Eukaryota</taxon>
        <taxon>Fungi</taxon>
        <taxon>Dikarya</taxon>
        <taxon>Basidiomycota</taxon>
        <taxon>Agaricomycotina</taxon>
        <taxon>Agaricomycetes</taxon>
        <taxon>Agaricomycetidae</taxon>
        <taxon>Boletales</taxon>
        <taxon>Suillineae</taxon>
        <taxon>Rhizopogonaceae</taxon>
        <taxon>Rhizopogon</taxon>
    </lineage>
</organism>
<evidence type="ECO:0000313" key="12">
    <source>
        <dbReference type="Proteomes" id="UP000092154"/>
    </source>
</evidence>
<evidence type="ECO:0000256" key="9">
    <source>
        <dbReference type="PIRSR" id="PIRSR602401-1"/>
    </source>
</evidence>
<protein>
    <submittedName>
        <fullName evidence="11">Cytochrome P450</fullName>
    </submittedName>
</protein>
<dbReference type="Gene3D" id="1.10.630.10">
    <property type="entry name" value="Cytochrome P450"/>
    <property type="match status" value="1"/>
</dbReference>
<dbReference type="EMBL" id="KV448396">
    <property type="protein sequence ID" value="OAX36757.1"/>
    <property type="molecule type" value="Genomic_DNA"/>
</dbReference>
<keyword evidence="6 10" id="KW-0560">Oxidoreductase</keyword>
<dbReference type="STRING" id="1314800.A0A1B7MW02"/>
<dbReference type="AlphaFoldDB" id="A0A1B7MW02"/>
<comment type="cofactor">
    <cofactor evidence="1 9">
        <name>heme</name>
        <dbReference type="ChEBI" id="CHEBI:30413"/>
    </cofactor>
</comment>
<evidence type="ECO:0000256" key="7">
    <source>
        <dbReference type="ARBA" id="ARBA00023004"/>
    </source>
</evidence>
<evidence type="ECO:0000256" key="5">
    <source>
        <dbReference type="ARBA" id="ARBA00022723"/>
    </source>
</evidence>
<dbReference type="InterPro" id="IPR001128">
    <property type="entry name" value="Cyt_P450"/>
</dbReference>
<dbReference type="PRINTS" id="PR00385">
    <property type="entry name" value="P450"/>
</dbReference>
<dbReference type="Proteomes" id="UP000092154">
    <property type="component" value="Unassembled WGS sequence"/>
</dbReference>
<dbReference type="PANTHER" id="PTHR46300">
    <property type="entry name" value="P450, PUTATIVE (EUROFUNG)-RELATED-RELATED"/>
    <property type="match status" value="1"/>
</dbReference>
<evidence type="ECO:0000256" key="1">
    <source>
        <dbReference type="ARBA" id="ARBA00001971"/>
    </source>
</evidence>
<dbReference type="InParanoid" id="A0A1B7MW02"/>
<feature type="binding site" description="axial binding residue" evidence="9">
    <location>
        <position position="414"/>
    </location>
    <ligand>
        <name>heme</name>
        <dbReference type="ChEBI" id="CHEBI:30413"/>
    </ligand>
    <ligandPart>
        <name>Fe</name>
        <dbReference type="ChEBI" id="CHEBI:18248"/>
    </ligandPart>
</feature>
<dbReference type="PROSITE" id="PS00086">
    <property type="entry name" value="CYTOCHROME_P450"/>
    <property type="match status" value="1"/>
</dbReference>
<dbReference type="InterPro" id="IPR036396">
    <property type="entry name" value="Cyt_P450_sf"/>
</dbReference>
<dbReference type="SUPFAM" id="SSF48264">
    <property type="entry name" value="Cytochrome P450"/>
    <property type="match status" value="1"/>
</dbReference>
<dbReference type="PANTHER" id="PTHR46300:SF7">
    <property type="entry name" value="P450, PUTATIVE (EUROFUNG)-RELATED"/>
    <property type="match status" value="1"/>
</dbReference>
<dbReference type="GO" id="GO:0016705">
    <property type="term" value="F:oxidoreductase activity, acting on paired donors, with incorporation or reduction of molecular oxygen"/>
    <property type="evidence" value="ECO:0007669"/>
    <property type="project" value="InterPro"/>
</dbReference>
<evidence type="ECO:0000256" key="3">
    <source>
        <dbReference type="ARBA" id="ARBA00010617"/>
    </source>
</evidence>
<keyword evidence="7 9" id="KW-0408">Iron</keyword>